<dbReference type="Pfam" id="PF00575">
    <property type="entry name" value="S1"/>
    <property type="match status" value="6"/>
</dbReference>
<evidence type="ECO:0000313" key="11">
    <source>
        <dbReference type="EMBL" id="ACE06041.1"/>
    </source>
</evidence>
<dbReference type="HOGENOM" id="CLU_015805_2_0_10"/>
<dbReference type="GO" id="GO:0003729">
    <property type="term" value="F:mRNA binding"/>
    <property type="evidence" value="ECO:0007669"/>
    <property type="project" value="TreeGrafter"/>
</dbReference>
<gene>
    <name evidence="11" type="ordered locus">Aasi_0644</name>
</gene>
<feature type="region of interest" description="Disordered" evidence="9">
    <location>
        <begin position="585"/>
        <end position="611"/>
    </location>
</feature>
<keyword evidence="12" id="KW-1185">Reference proteome</keyword>
<comment type="similarity">
    <text evidence="1">Belongs to the bacterial ribosomal protein bS1 family.</text>
</comment>
<dbReference type="RefSeq" id="WP_012472809.1">
    <property type="nucleotide sequence ID" value="NC_010830.1"/>
</dbReference>
<feature type="domain" description="S1 motif" evidence="10">
    <location>
        <begin position="296"/>
        <end position="366"/>
    </location>
</feature>
<evidence type="ECO:0000256" key="5">
    <source>
        <dbReference type="ARBA" id="ARBA00023274"/>
    </source>
</evidence>
<dbReference type="InterPro" id="IPR035104">
    <property type="entry name" value="Ribosomal_protein_S1-like"/>
</dbReference>
<dbReference type="eggNOG" id="COG0195">
    <property type="taxonomic scope" value="Bacteria"/>
</dbReference>
<evidence type="ECO:0000259" key="10">
    <source>
        <dbReference type="PROSITE" id="PS50126"/>
    </source>
</evidence>
<evidence type="ECO:0000256" key="2">
    <source>
        <dbReference type="ARBA" id="ARBA00022737"/>
    </source>
</evidence>
<dbReference type="GO" id="GO:0022627">
    <property type="term" value="C:cytosolic small ribosomal subunit"/>
    <property type="evidence" value="ECO:0007669"/>
    <property type="project" value="TreeGrafter"/>
</dbReference>
<keyword evidence="2" id="KW-0677">Repeat</keyword>
<dbReference type="CDD" id="cd04465">
    <property type="entry name" value="S1_RPS1_repeat_ec2_hs2"/>
    <property type="match status" value="1"/>
</dbReference>
<accession>B3ES39</accession>
<dbReference type="STRING" id="452471.Aasi_0644"/>
<protein>
    <recommendedName>
        <fullName evidence="7">Small ribosomal subunit protein bS1</fullName>
    </recommendedName>
    <alternativeName>
        <fullName evidence="8">30S ribosomal protein S1</fullName>
    </alternativeName>
</protein>
<evidence type="ECO:0000256" key="9">
    <source>
        <dbReference type="SAM" id="MobiDB-lite"/>
    </source>
</evidence>
<keyword evidence="3" id="KW-0694">RNA-binding</keyword>
<dbReference type="FunFam" id="2.40.50.140:FF:000103">
    <property type="entry name" value="protein RRP5 homolog"/>
    <property type="match status" value="1"/>
</dbReference>
<dbReference type="SUPFAM" id="SSF50249">
    <property type="entry name" value="Nucleic acid-binding proteins"/>
    <property type="match status" value="6"/>
</dbReference>
<dbReference type="KEGG" id="aas:Aasi_0644"/>
<organism evidence="11 12">
    <name type="scientific">Amoebophilus asiaticus (strain 5a2)</name>
    <dbReference type="NCBI Taxonomy" id="452471"/>
    <lineage>
        <taxon>Bacteria</taxon>
        <taxon>Pseudomonadati</taxon>
        <taxon>Bacteroidota</taxon>
        <taxon>Cytophagia</taxon>
        <taxon>Cytophagales</taxon>
        <taxon>Amoebophilaceae</taxon>
        <taxon>Candidatus Amoebophilus</taxon>
    </lineage>
</organism>
<proteinExistence type="inferred from homology"/>
<evidence type="ECO:0000256" key="8">
    <source>
        <dbReference type="ARBA" id="ARBA00035517"/>
    </source>
</evidence>
<dbReference type="PRINTS" id="PR00681">
    <property type="entry name" value="RIBOSOMALS1"/>
</dbReference>
<dbReference type="EMBL" id="CP001102">
    <property type="protein sequence ID" value="ACE06041.1"/>
    <property type="molecule type" value="Genomic_DNA"/>
</dbReference>
<dbReference type="InterPro" id="IPR003029">
    <property type="entry name" value="S1_domain"/>
</dbReference>
<reference evidence="11 12" key="1">
    <citation type="journal article" date="2010" name="J. Bacteriol.">
        <title>The genome of the amoeba symbiont 'Candidatus Amoebophilus asiaticus' reveals common mechanisms for host cell interaction among amoeba-associated bacteria.</title>
        <authorList>
            <person name="Schmitz-Esser S."/>
            <person name="Tischler P."/>
            <person name="Arnold R."/>
            <person name="Montanaro J."/>
            <person name="Wagner M."/>
            <person name="Rattei T."/>
            <person name="Horn M."/>
        </authorList>
    </citation>
    <scope>NUCLEOTIDE SEQUENCE [LARGE SCALE GENOMIC DNA]</scope>
    <source>
        <strain evidence="11 12">5a2</strain>
    </source>
</reference>
<dbReference type="FunFam" id="2.40.50.140:FF:000011">
    <property type="entry name" value="30S ribosomal protein S1"/>
    <property type="match status" value="1"/>
</dbReference>
<comment type="function">
    <text evidence="6">Binds mRNA; thus facilitating recognition of the initiation point. It is needed to translate mRNA with a short Shine-Dalgarno (SD) purine-rich sequence.</text>
</comment>
<dbReference type="FunFam" id="2.40.50.140:FF:000051">
    <property type="entry name" value="RNA-binding transcriptional accessory protein"/>
    <property type="match status" value="1"/>
</dbReference>
<feature type="domain" description="S1 motif" evidence="10">
    <location>
        <begin position="43"/>
        <end position="106"/>
    </location>
</feature>
<dbReference type="GO" id="GO:0003735">
    <property type="term" value="F:structural constituent of ribosome"/>
    <property type="evidence" value="ECO:0007669"/>
    <property type="project" value="TreeGrafter"/>
</dbReference>
<dbReference type="AlphaFoldDB" id="B3ES39"/>
<keyword evidence="4" id="KW-0689">Ribosomal protein</keyword>
<feature type="domain" description="S1 motif" evidence="10">
    <location>
        <begin position="211"/>
        <end position="279"/>
    </location>
</feature>
<dbReference type="CDD" id="cd05688">
    <property type="entry name" value="S1_RPS1_repeat_ec3"/>
    <property type="match status" value="2"/>
</dbReference>
<evidence type="ECO:0000256" key="6">
    <source>
        <dbReference type="ARBA" id="ARBA00025604"/>
    </source>
</evidence>
<evidence type="ECO:0000256" key="4">
    <source>
        <dbReference type="ARBA" id="ARBA00022980"/>
    </source>
</evidence>
<dbReference type="NCBIfam" id="NF004952">
    <property type="entry name" value="PRK06299.1-2"/>
    <property type="match status" value="1"/>
</dbReference>
<keyword evidence="5" id="KW-0687">Ribonucleoprotein</keyword>
<dbReference type="GO" id="GO:0006412">
    <property type="term" value="P:translation"/>
    <property type="evidence" value="ECO:0007669"/>
    <property type="project" value="TreeGrafter"/>
</dbReference>
<dbReference type="SMART" id="SM00316">
    <property type="entry name" value="S1"/>
    <property type="match status" value="6"/>
</dbReference>
<dbReference type="PANTHER" id="PTHR10724">
    <property type="entry name" value="30S RIBOSOMAL PROTEIN S1"/>
    <property type="match status" value="1"/>
</dbReference>
<feature type="domain" description="S1 motif" evidence="10">
    <location>
        <begin position="385"/>
        <end position="455"/>
    </location>
</feature>
<dbReference type="InterPro" id="IPR050437">
    <property type="entry name" value="Ribos_protein_bS1-like"/>
</dbReference>
<dbReference type="eggNOG" id="COG0539">
    <property type="taxonomic scope" value="Bacteria"/>
</dbReference>
<evidence type="ECO:0000313" key="12">
    <source>
        <dbReference type="Proteomes" id="UP000001227"/>
    </source>
</evidence>
<dbReference type="Gene3D" id="2.40.50.140">
    <property type="entry name" value="Nucleic acid-binding proteins"/>
    <property type="match status" value="6"/>
</dbReference>
<dbReference type="CDD" id="cd05687">
    <property type="entry name" value="S1_RPS1_repeat_ec1_hs1"/>
    <property type="match status" value="1"/>
</dbReference>
<evidence type="ECO:0000256" key="3">
    <source>
        <dbReference type="ARBA" id="ARBA00022884"/>
    </source>
</evidence>
<dbReference type="PANTHER" id="PTHR10724:SF7">
    <property type="entry name" value="SMALL RIBOSOMAL SUBUNIT PROTEIN BS1C"/>
    <property type="match status" value="1"/>
</dbReference>
<sequence>MKEKAENLTWDQNITKLGIDYSEEERKELKKLYEDTLKSVAESEVAKGTVVGINNRDVIVNIGIKSDGLIPLSEFRDTPDIKVGDEVDVYVEEQENSKGQLVLSRKKAKLMKVWETIKDSVENGTILEAFVKRRTKGGLIVDLQGVEAFLPGSQIDVKPVRDFDIFLDKVIDVVVIKINHLTDNVIVSHKAVIERSLENQKTNILSKLEKGQILEGIVKNMTSFGVFVGLGGIDGLLHITDIAWRRITHPEEVLELGQKIKVVVTDFDEERKRISLGMKQLTPNPWEQLPSYIEIGAKVKGKIVNIADYGAFLEIMPGIEGLIHISEMSWSQHLKKVEEVVHIGDEIEAIVLSLDKEEKKMSLGIKQLTQDPWAKEGLEDKYAAGTKHVGTIKNITHFGALMELEEGIDGLLHISDLSWTKKINHPTDMLKLGDKLELLILEFDKENRRLSLGLKQLEENPWETYEKIFQVGSLHLGTITKKTDKGAFVQLPHDLEGFVPKRHLVKENGQEAAFNEQLEFEIIEFSKLNKRIVLALPATLKTSKSTTTKKEFQPRNVGNFISSERTTLGDIEELATLKKQLDAQKELKKSEVAEQQQAKEEDKQKEQESNL</sequence>
<feature type="domain" description="S1 motif" evidence="10">
    <location>
        <begin position="472"/>
        <end position="537"/>
    </location>
</feature>
<dbReference type="NCBIfam" id="NF004953">
    <property type="entry name" value="PRK06299.1-3"/>
    <property type="match status" value="1"/>
</dbReference>
<evidence type="ECO:0000256" key="7">
    <source>
        <dbReference type="ARBA" id="ARBA00035293"/>
    </source>
</evidence>
<dbReference type="InterPro" id="IPR012340">
    <property type="entry name" value="NA-bd_OB-fold"/>
</dbReference>
<dbReference type="OrthoDB" id="9804077at2"/>
<name>B3ES39_AMOA5</name>
<dbReference type="PROSITE" id="PS50126">
    <property type="entry name" value="S1"/>
    <property type="match status" value="6"/>
</dbReference>
<dbReference type="Proteomes" id="UP000001227">
    <property type="component" value="Chromosome"/>
</dbReference>
<feature type="domain" description="S1 motif" evidence="10">
    <location>
        <begin position="124"/>
        <end position="190"/>
    </location>
</feature>
<evidence type="ECO:0000256" key="1">
    <source>
        <dbReference type="ARBA" id="ARBA00006767"/>
    </source>
</evidence>